<accession>A0ABQ9DML7</accession>
<feature type="coiled-coil region" evidence="5">
    <location>
        <begin position="6"/>
        <end position="47"/>
    </location>
</feature>
<evidence type="ECO:0000256" key="3">
    <source>
        <dbReference type="ARBA" id="ARBA00023069"/>
    </source>
</evidence>
<dbReference type="PANTHER" id="PTHR21625">
    <property type="entry name" value="NYD-SP28 PROTEIN"/>
    <property type="match status" value="1"/>
</dbReference>
<protein>
    <recommendedName>
        <fullName evidence="8">DRC2 protein</fullName>
    </recommendedName>
</protein>
<dbReference type="InterPro" id="IPR039750">
    <property type="entry name" value="DRC1/DRC2"/>
</dbReference>
<name>A0ABQ9DML7_9PASS</name>
<sequence>MVAATKAQIVAQLRESEEKTRRAREEKEQALRQLQELRREVAQAMAADHSDLATLSCQSGAALKALQQIVDKAQRILRLAEMCRRLETEEEKVLPFYPSSLTEEELQDARRALEETPVEPLAQAMQDYVGLERFWQRFNKAKLEEKMLERTHVALAKRNQHLQQLLQQYLTGVAVKQKVLKDPLLATKQELRPQK</sequence>
<evidence type="ECO:0008006" key="8">
    <source>
        <dbReference type="Google" id="ProtNLM"/>
    </source>
</evidence>
<comment type="subcellular location">
    <subcellularLocation>
        <location evidence="1">Cytoplasm</location>
        <location evidence="1">Cytoskeleton</location>
        <location evidence="1">Flagellum axoneme</location>
    </subcellularLocation>
</comment>
<keyword evidence="4" id="KW-0966">Cell projection</keyword>
<organism evidence="6 7">
    <name type="scientific">Willisornis vidua</name>
    <name type="common">Xingu scale-backed antbird</name>
    <dbReference type="NCBI Taxonomy" id="1566151"/>
    <lineage>
        <taxon>Eukaryota</taxon>
        <taxon>Metazoa</taxon>
        <taxon>Chordata</taxon>
        <taxon>Craniata</taxon>
        <taxon>Vertebrata</taxon>
        <taxon>Euteleostomi</taxon>
        <taxon>Archelosauria</taxon>
        <taxon>Archosauria</taxon>
        <taxon>Dinosauria</taxon>
        <taxon>Saurischia</taxon>
        <taxon>Theropoda</taxon>
        <taxon>Coelurosauria</taxon>
        <taxon>Aves</taxon>
        <taxon>Neognathae</taxon>
        <taxon>Neoaves</taxon>
        <taxon>Telluraves</taxon>
        <taxon>Australaves</taxon>
        <taxon>Passeriformes</taxon>
        <taxon>Thamnophilidae</taxon>
        <taxon>Willisornis</taxon>
    </lineage>
</organism>
<evidence type="ECO:0000313" key="6">
    <source>
        <dbReference type="EMBL" id="KAJ7422592.1"/>
    </source>
</evidence>
<keyword evidence="5" id="KW-0175">Coiled coil</keyword>
<reference evidence="6" key="1">
    <citation type="submission" date="2019-10" db="EMBL/GenBank/DDBJ databases">
        <authorList>
            <person name="Soares A.E.R."/>
            <person name="Aleixo A."/>
            <person name="Schneider P."/>
            <person name="Miyaki C.Y."/>
            <person name="Schneider M.P."/>
            <person name="Mello C."/>
            <person name="Vasconcelos A.T.R."/>
        </authorList>
    </citation>
    <scope>NUCLEOTIDE SEQUENCE</scope>
    <source>
        <tissue evidence="6">Muscle</tissue>
    </source>
</reference>
<evidence type="ECO:0000256" key="5">
    <source>
        <dbReference type="SAM" id="Coils"/>
    </source>
</evidence>
<keyword evidence="7" id="KW-1185">Reference proteome</keyword>
<evidence type="ECO:0000313" key="7">
    <source>
        <dbReference type="Proteomes" id="UP001145742"/>
    </source>
</evidence>
<keyword evidence="2" id="KW-0282">Flagellum</keyword>
<evidence type="ECO:0000256" key="1">
    <source>
        <dbReference type="ARBA" id="ARBA00004611"/>
    </source>
</evidence>
<gene>
    <name evidence="6" type="ORF">WISP_37261</name>
</gene>
<dbReference type="Proteomes" id="UP001145742">
    <property type="component" value="Unassembled WGS sequence"/>
</dbReference>
<dbReference type="PANTHER" id="PTHR21625:SF0">
    <property type="entry name" value="DYNEIN REGULATORY COMPLEX SUBUNIT 2"/>
    <property type="match status" value="1"/>
</dbReference>
<evidence type="ECO:0000256" key="2">
    <source>
        <dbReference type="ARBA" id="ARBA00022846"/>
    </source>
</evidence>
<keyword evidence="3" id="KW-0969">Cilium</keyword>
<evidence type="ECO:0000256" key="4">
    <source>
        <dbReference type="ARBA" id="ARBA00023273"/>
    </source>
</evidence>
<comment type="caution">
    <text evidence="6">The sequence shown here is derived from an EMBL/GenBank/DDBJ whole genome shotgun (WGS) entry which is preliminary data.</text>
</comment>
<proteinExistence type="predicted"/>
<dbReference type="EMBL" id="WHWB01032993">
    <property type="protein sequence ID" value="KAJ7422592.1"/>
    <property type="molecule type" value="Genomic_DNA"/>
</dbReference>